<dbReference type="eggNOG" id="ENOG503022T">
    <property type="taxonomic scope" value="Bacteria"/>
</dbReference>
<reference evidence="3" key="1">
    <citation type="submission" date="2006-06" db="EMBL/GenBank/DDBJ databases">
        <title>Complete sequence of chromosome of Chelativorans sp. BNC1.</title>
        <authorList>
            <consortium name="US DOE Joint Genome Institute"/>
            <person name="Copeland A."/>
            <person name="Lucas S."/>
            <person name="Lapidus A."/>
            <person name="Barry K."/>
            <person name="Detter J.C."/>
            <person name="Glavina del Rio T."/>
            <person name="Hammon N."/>
            <person name="Israni S."/>
            <person name="Dalin E."/>
            <person name="Tice H."/>
            <person name="Pitluck S."/>
            <person name="Chertkov O."/>
            <person name="Brettin T."/>
            <person name="Bruce D."/>
            <person name="Han C."/>
            <person name="Tapia R."/>
            <person name="Gilna P."/>
            <person name="Schmutz J."/>
            <person name="Larimer F."/>
            <person name="Land M."/>
            <person name="Hauser L."/>
            <person name="Kyrpides N."/>
            <person name="Mikhailova N."/>
            <person name="Richardson P."/>
        </authorList>
    </citation>
    <scope>NUCLEOTIDE SEQUENCE</scope>
    <source>
        <strain evidence="3">BNC1</strain>
    </source>
</reference>
<proteinExistence type="predicted"/>
<name>Q11BP0_CHESB</name>
<dbReference type="STRING" id="266779.Meso_3818"/>
<protein>
    <submittedName>
        <fullName evidence="3">Uncharacterized protein</fullName>
    </submittedName>
</protein>
<evidence type="ECO:0000313" key="3">
    <source>
        <dbReference type="EMBL" id="ABG65185.1"/>
    </source>
</evidence>
<dbReference type="KEGG" id="mes:Meso_3818"/>
<gene>
    <name evidence="3" type="ordered locus">Meso_3818</name>
</gene>
<dbReference type="AlphaFoldDB" id="Q11BP0"/>
<feature type="coiled-coil region" evidence="1">
    <location>
        <begin position="164"/>
        <end position="191"/>
    </location>
</feature>
<evidence type="ECO:0000256" key="1">
    <source>
        <dbReference type="SAM" id="Coils"/>
    </source>
</evidence>
<evidence type="ECO:0000256" key="2">
    <source>
        <dbReference type="SAM" id="MobiDB-lite"/>
    </source>
</evidence>
<accession>Q11BP0</accession>
<keyword evidence="1" id="KW-0175">Coiled coil</keyword>
<organism evidence="3">
    <name type="scientific">Chelativorans sp. (strain BNC1)</name>
    <dbReference type="NCBI Taxonomy" id="266779"/>
    <lineage>
        <taxon>Bacteria</taxon>
        <taxon>Pseudomonadati</taxon>
        <taxon>Pseudomonadota</taxon>
        <taxon>Alphaproteobacteria</taxon>
        <taxon>Hyphomicrobiales</taxon>
        <taxon>Phyllobacteriaceae</taxon>
        <taxon>Chelativorans</taxon>
    </lineage>
</organism>
<dbReference type="EMBL" id="CP000390">
    <property type="protein sequence ID" value="ABG65185.1"/>
    <property type="molecule type" value="Genomic_DNA"/>
</dbReference>
<dbReference type="HOGENOM" id="CLU_1014488_0_0_5"/>
<feature type="region of interest" description="Disordered" evidence="2">
    <location>
        <begin position="1"/>
        <end position="26"/>
    </location>
</feature>
<sequence>MADRPPPLRHNGGPPLDDPTPDRPGRCRDCRHWTPPPENLERDYEFFRLGLSRRRVKRPTGTCDRVLLGNSEIPAFAGTAGNFSCRNFEAAPPKPAPKGGGFVTIWRGDRILWQGPEDEIPPRFRDGDDASDPLTACHCSPHNHRRARLAAWLPIDMEIVMMTRDALSAALARMEQTLADARHNLALAERAVRDRAEAMTIQQRPKARHYNRRMSRWTGADEAAYLCVLDDLLVAVGPDLDRLRRRIERQEAAIVALRRKYGVNDERPCQRFGR</sequence>